<dbReference type="Proteomes" id="UP001400965">
    <property type="component" value="Unassembled WGS sequence"/>
</dbReference>
<keyword evidence="1" id="KW-0406">Ion transport</keyword>
<feature type="transmembrane region" description="Helical" evidence="1">
    <location>
        <begin position="46"/>
        <end position="64"/>
    </location>
</feature>
<protein>
    <recommendedName>
        <fullName evidence="1 2">Sodium/glutamate symporter</fullName>
    </recommendedName>
</protein>
<accession>A0ABN1MAD6</accession>
<feature type="transmembrane region" description="Helical" evidence="1">
    <location>
        <begin position="389"/>
        <end position="412"/>
    </location>
</feature>
<keyword evidence="1" id="KW-1003">Cell membrane</keyword>
<name>A0ABN1MAD6_9FIRM</name>
<feature type="transmembrane region" description="Helical" evidence="1">
    <location>
        <begin position="17"/>
        <end position="34"/>
    </location>
</feature>
<comment type="caution">
    <text evidence="3">The sequence shown here is derived from an EMBL/GenBank/DDBJ whole genome shotgun (WGS) entry which is preliminary data.</text>
</comment>
<comment type="subcellular location">
    <subcellularLocation>
        <location evidence="1">Cell membrane</location>
        <topology evidence="1">Multi-pass membrane protein</topology>
    </subcellularLocation>
</comment>
<reference evidence="3 4" key="1">
    <citation type="journal article" date="2019" name="Int. J. Syst. Evol. Microbiol.">
        <title>The Global Catalogue of Microorganisms (GCM) 10K type strain sequencing project: providing services to taxonomists for standard genome sequencing and annotation.</title>
        <authorList>
            <consortium name="The Broad Institute Genomics Platform"/>
            <consortium name="The Broad Institute Genome Sequencing Center for Infectious Disease"/>
            <person name="Wu L."/>
            <person name="Ma J."/>
        </authorList>
    </citation>
    <scope>NUCLEOTIDE SEQUENCE [LARGE SCALE GENOMIC DNA]</scope>
    <source>
        <strain evidence="3 4">JCM 6486</strain>
    </source>
</reference>
<keyword evidence="1" id="KW-0769">Symport</keyword>
<dbReference type="RefSeq" id="WP_346046903.1">
    <property type="nucleotide sequence ID" value="NZ_BAAACP010000025.1"/>
</dbReference>
<organism evidence="3 4">
    <name type="scientific">Paraclostridium tenue</name>
    <dbReference type="NCBI Taxonomy" id="1737"/>
    <lineage>
        <taxon>Bacteria</taxon>
        <taxon>Bacillati</taxon>
        <taxon>Bacillota</taxon>
        <taxon>Clostridia</taxon>
        <taxon>Peptostreptococcales</taxon>
        <taxon>Peptostreptococcaceae</taxon>
        <taxon>Paraclostridium</taxon>
    </lineage>
</organism>
<dbReference type="HAMAP" id="MF_02062">
    <property type="entry name" value="GltS"/>
    <property type="match status" value="1"/>
</dbReference>
<comment type="function">
    <text evidence="1">Catalyzes the sodium-dependent transport of glutamate.</text>
</comment>
<feature type="transmembrane region" description="Helical" evidence="1">
    <location>
        <begin position="296"/>
        <end position="315"/>
    </location>
</feature>
<comment type="similarity">
    <text evidence="1">Belongs to the glutamate:Na(+) symporter (ESS) (TC 2.A.27) family.</text>
</comment>
<keyword evidence="1" id="KW-0813">Transport</keyword>
<keyword evidence="4" id="KW-1185">Reference proteome</keyword>
<evidence type="ECO:0000313" key="3">
    <source>
        <dbReference type="EMBL" id="GAA0866245.1"/>
    </source>
</evidence>
<keyword evidence="1" id="KW-1133">Transmembrane helix</keyword>
<dbReference type="Pfam" id="PF03616">
    <property type="entry name" value="Glt_symporter"/>
    <property type="match status" value="1"/>
</dbReference>
<evidence type="ECO:0000256" key="2">
    <source>
        <dbReference type="NCBIfam" id="TIGR00210"/>
    </source>
</evidence>
<feature type="transmembrane region" description="Helical" evidence="1">
    <location>
        <begin position="167"/>
        <end position="190"/>
    </location>
</feature>
<feature type="transmembrane region" description="Helical" evidence="1">
    <location>
        <begin position="321"/>
        <end position="342"/>
    </location>
</feature>
<keyword evidence="1" id="KW-0812">Transmembrane</keyword>
<dbReference type="PANTHER" id="PTHR36178">
    <property type="entry name" value="SLR0625 PROTEIN"/>
    <property type="match status" value="1"/>
</dbReference>
<proteinExistence type="inferred from homology"/>
<feature type="transmembrane region" description="Helical" evidence="1">
    <location>
        <begin position="105"/>
        <end position="130"/>
    </location>
</feature>
<dbReference type="NCBIfam" id="TIGR00210">
    <property type="entry name" value="gltS"/>
    <property type="match status" value="1"/>
</dbReference>
<keyword evidence="1" id="KW-0915">Sodium</keyword>
<gene>
    <name evidence="3" type="primary">gltS_2</name>
    <name evidence="3" type="ORF">GCM10008917_26840</name>
</gene>
<keyword evidence="1" id="KW-0029">Amino-acid transport</keyword>
<dbReference type="InterPro" id="IPR004445">
    <property type="entry name" value="GltS"/>
</dbReference>
<keyword evidence="1" id="KW-0739">Sodium transport</keyword>
<sequence>MFEFSSELKMLTMNLDIVQSIAFTTIVLIIGSFIKERVNIFKKYCIPAPVVGGFSFAIIAFILRQNNIVAISFDTTLQNILMTAFFTTVGFTASFKVLKKGGSAVIKFLIVAVLLVLSQNFLGVISAKIIGVNPLLGLIAGSVSMTGGHGASGAFGPLIEANGLEGALSIAMACATFGLVAGSIIGGPLANKLIEKFNLRPEEYEKSNYEELAEVSLEDDGTCCEISKKLSESNLVNASMQIIIAMGLGTIVSNIFSEIGITMPGYIGAMIVSAIMRNISDIKEIWTISESEVSSIGSICLSLFLSMAMCSLKLWELVDLAIPIITLLSLQTILMAIFAYFVTFRIMGRDYKSAVLSAGHCGFGMGATPNGIANMESVTNKYGPSPSAFFILPLVGALFIEFFNSAVITTFINLL</sequence>
<evidence type="ECO:0000256" key="1">
    <source>
        <dbReference type="HAMAP-Rule" id="MF_02062"/>
    </source>
</evidence>
<feature type="transmembrane region" description="Helical" evidence="1">
    <location>
        <begin position="235"/>
        <end position="253"/>
    </location>
</feature>
<feature type="transmembrane region" description="Helical" evidence="1">
    <location>
        <begin position="259"/>
        <end position="276"/>
    </location>
</feature>
<keyword evidence="1" id="KW-0472">Membrane</keyword>
<dbReference type="PANTHER" id="PTHR36178:SF1">
    <property type="entry name" value="SODIUM_GLUTAMATE SYMPORTER"/>
    <property type="match status" value="1"/>
</dbReference>
<evidence type="ECO:0000313" key="4">
    <source>
        <dbReference type="Proteomes" id="UP001400965"/>
    </source>
</evidence>
<dbReference type="EMBL" id="BAAACP010000025">
    <property type="protein sequence ID" value="GAA0866245.1"/>
    <property type="molecule type" value="Genomic_DNA"/>
</dbReference>
<feature type="transmembrane region" description="Helical" evidence="1">
    <location>
        <begin position="76"/>
        <end position="98"/>
    </location>
</feature>